<evidence type="ECO:0000313" key="8">
    <source>
        <dbReference type="Proteomes" id="UP000028705"/>
    </source>
</evidence>
<organism evidence="7 8">
    <name type="scientific">Chryseobacterium soli</name>
    <dbReference type="NCBI Taxonomy" id="445961"/>
    <lineage>
        <taxon>Bacteria</taxon>
        <taxon>Pseudomonadati</taxon>
        <taxon>Bacteroidota</taxon>
        <taxon>Flavobacteriia</taxon>
        <taxon>Flavobacteriales</taxon>
        <taxon>Weeksellaceae</taxon>
        <taxon>Chryseobacterium group</taxon>
        <taxon>Chryseobacterium</taxon>
    </lineage>
</organism>
<dbReference type="GO" id="GO:0015171">
    <property type="term" value="F:amino acid transmembrane transporter activity"/>
    <property type="evidence" value="ECO:0007669"/>
    <property type="project" value="TreeGrafter"/>
</dbReference>
<feature type="transmembrane region" description="Helical" evidence="6">
    <location>
        <begin position="71"/>
        <end position="92"/>
    </location>
</feature>
<feature type="transmembrane region" description="Helical" evidence="6">
    <location>
        <begin position="41"/>
        <end position="65"/>
    </location>
</feature>
<dbReference type="RefSeq" id="WP_034711281.1">
    <property type="nucleotide sequence ID" value="NZ_JPRH01000004.1"/>
</dbReference>
<protein>
    <submittedName>
        <fullName evidence="7">Lysine transporter LysE</fullName>
    </submittedName>
</protein>
<dbReference type="AlphaFoldDB" id="A0A086A614"/>
<keyword evidence="5 6" id="KW-0472">Membrane</keyword>
<dbReference type="Proteomes" id="UP000028705">
    <property type="component" value="Unassembled WGS sequence"/>
</dbReference>
<reference evidence="7 8" key="1">
    <citation type="submission" date="2014-07" db="EMBL/GenBank/DDBJ databases">
        <title>Genome of Chryseobacterium soli DSM 19298.</title>
        <authorList>
            <person name="Stropko S.J."/>
            <person name="Pipes S.E."/>
            <person name="Newman J."/>
        </authorList>
    </citation>
    <scope>NUCLEOTIDE SEQUENCE [LARGE SCALE GENOMIC DNA]</scope>
    <source>
        <strain evidence="7 8">DSM 19298</strain>
    </source>
</reference>
<keyword evidence="4 6" id="KW-1133">Transmembrane helix</keyword>
<keyword evidence="3 6" id="KW-0812">Transmembrane</keyword>
<evidence type="ECO:0000256" key="3">
    <source>
        <dbReference type="ARBA" id="ARBA00022692"/>
    </source>
</evidence>
<dbReference type="OrthoDB" id="9784202at2"/>
<evidence type="ECO:0000256" key="6">
    <source>
        <dbReference type="SAM" id="Phobius"/>
    </source>
</evidence>
<dbReference type="PIRSF" id="PIRSF006324">
    <property type="entry name" value="LeuE"/>
    <property type="match status" value="1"/>
</dbReference>
<comment type="subcellular location">
    <subcellularLocation>
        <location evidence="1">Cell membrane</location>
        <topology evidence="1">Multi-pass membrane protein</topology>
    </subcellularLocation>
</comment>
<name>A0A086A614_9FLAO</name>
<evidence type="ECO:0000313" key="7">
    <source>
        <dbReference type="EMBL" id="KFF12128.1"/>
    </source>
</evidence>
<feature type="transmembrane region" description="Helical" evidence="6">
    <location>
        <begin position="155"/>
        <end position="180"/>
    </location>
</feature>
<proteinExistence type="predicted"/>
<keyword evidence="8" id="KW-1185">Reference proteome</keyword>
<dbReference type="EMBL" id="JPRH01000004">
    <property type="protein sequence ID" value="KFF12128.1"/>
    <property type="molecule type" value="Genomic_DNA"/>
</dbReference>
<dbReference type="PANTHER" id="PTHR30086">
    <property type="entry name" value="ARGININE EXPORTER PROTEIN ARGO"/>
    <property type="match status" value="1"/>
</dbReference>
<dbReference type="Pfam" id="PF01810">
    <property type="entry name" value="LysE"/>
    <property type="match status" value="1"/>
</dbReference>
<feature type="transmembrane region" description="Helical" evidence="6">
    <location>
        <begin position="6"/>
        <end position="29"/>
    </location>
</feature>
<dbReference type="eggNOG" id="COG1280">
    <property type="taxonomic scope" value="Bacteria"/>
</dbReference>
<accession>A0A086A614</accession>
<keyword evidence="2" id="KW-1003">Cell membrane</keyword>
<evidence type="ECO:0000256" key="4">
    <source>
        <dbReference type="ARBA" id="ARBA00022989"/>
    </source>
</evidence>
<comment type="caution">
    <text evidence="7">The sequence shown here is derived from an EMBL/GenBank/DDBJ whole genome shotgun (WGS) entry which is preliminary data.</text>
</comment>
<evidence type="ECO:0000256" key="2">
    <source>
        <dbReference type="ARBA" id="ARBA00022475"/>
    </source>
</evidence>
<feature type="transmembrane region" description="Helical" evidence="6">
    <location>
        <begin position="113"/>
        <end position="135"/>
    </location>
</feature>
<sequence length="211" mass="23353">MIPINELLFFALAAFLLVISPGPNMIYVISRTLSQGKISGLISLAGVICGFFFHIVLVSFGLTAILFAVPYAYLVLKFAGTAYLLFLAYQAFRPKGKDVFKVNAHAPHDSRKKLFMVGFLTNVLNPKVAFFYLSLFPQFIKPEYGSVWVQSLELGALQVLISSSVNFMIVISAAGIATFFNKNPLWLKAQKWLMGSVLTCLAIKMAFSHPK</sequence>
<evidence type="ECO:0000256" key="1">
    <source>
        <dbReference type="ARBA" id="ARBA00004651"/>
    </source>
</evidence>
<dbReference type="InterPro" id="IPR001123">
    <property type="entry name" value="LeuE-type"/>
</dbReference>
<dbReference type="GO" id="GO:0005886">
    <property type="term" value="C:plasma membrane"/>
    <property type="evidence" value="ECO:0007669"/>
    <property type="project" value="UniProtKB-SubCell"/>
</dbReference>
<gene>
    <name evidence="7" type="ORF">IW15_11175</name>
</gene>
<evidence type="ECO:0000256" key="5">
    <source>
        <dbReference type="ARBA" id="ARBA00023136"/>
    </source>
</evidence>
<dbReference type="PANTHER" id="PTHR30086:SF20">
    <property type="entry name" value="ARGININE EXPORTER PROTEIN ARGO-RELATED"/>
    <property type="match status" value="1"/>
</dbReference>